<dbReference type="GO" id="GO:0016788">
    <property type="term" value="F:hydrolase activity, acting on ester bonds"/>
    <property type="evidence" value="ECO:0007669"/>
    <property type="project" value="UniProtKB-ARBA"/>
</dbReference>
<evidence type="ECO:0000259" key="2">
    <source>
        <dbReference type="Pfam" id="PF13472"/>
    </source>
</evidence>
<dbReference type="PANTHER" id="PTHR14209">
    <property type="entry name" value="ISOAMYL ACETATE-HYDROLYZING ESTERASE 1"/>
    <property type="match status" value="1"/>
</dbReference>
<keyword evidence="1" id="KW-0175">Coiled coil</keyword>
<accession>A0A517QQB0</accession>
<dbReference type="Proteomes" id="UP000315724">
    <property type="component" value="Chromosome"/>
</dbReference>
<dbReference type="AlphaFoldDB" id="A0A517QQB0"/>
<evidence type="ECO:0000313" key="3">
    <source>
        <dbReference type="EMBL" id="QDT33816.1"/>
    </source>
</evidence>
<name>A0A517QQB0_9PLAN</name>
<dbReference type="Pfam" id="PF13472">
    <property type="entry name" value="Lipase_GDSL_2"/>
    <property type="match status" value="1"/>
</dbReference>
<evidence type="ECO:0000313" key="4">
    <source>
        <dbReference type="Proteomes" id="UP000315724"/>
    </source>
</evidence>
<sequence length="301" mass="34246">MRWFSIIALTSIFFTITADVSSADDFQLKDGDRVIFLGNTLIERAQEYSEWESQLSQAANGKKIIFRNLGWSGDTVWAESRGLFDPPAAGYKRTQELIQELKPTVIVIGYGTVESFRGAEGVDEFVAQYQQLRKDLLKTNARLIHLSPILMEAASFPKLAEGVNERVETANKNLNLYAEKVREISAESGELFIDFRDAQRNKAEGTLWTENGLHLSRSGYAETAKVLTQQLGGTVSQKDNPELKELIRRKNELFFHRWRPQNFTYLLGFRKHEQGQNAVEIAQFDPLITELEAQIQKQLSP</sequence>
<feature type="coiled-coil region" evidence="1">
    <location>
        <begin position="160"/>
        <end position="187"/>
    </location>
</feature>
<gene>
    <name evidence="3" type="ORF">Mal48_30710</name>
</gene>
<proteinExistence type="predicted"/>
<evidence type="ECO:0000256" key="1">
    <source>
        <dbReference type="SAM" id="Coils"/>
    </source>
</evidence>
<dbReference type="SUPFAM" id="SSF52266">
    <property type="entry name" value="SGNH hydrolase"/>
    <property type="match status" value="1"/>
</dbReference>
<reference evidence="3 4" key="1">
    <citation type="submission" date="2019-02" db="EMBL/GenBank/DDBJ databases">
        <title>Deep-cultivation of Planctomycetes and their phenomic and genomic characterization uncovers novel biology.</title>
        <authorList>
            <person name="Wiegand S."/>
            <person name="Jogler M."/>
            <person name="Boedeker C."/>
            <person name="Pinto D."/>
            <person name="Vollmers J."/>
            <person name="Rivas-Marin E."/>
            <person name="Kohn T."/>
            <person name="Peeters S.H."/>
            <person name="Heuer A."/>
            <person name="Rast P."/>
            <person name="Oberbeckmann S."/>
            <person name="Bunk B."/>
            <person name="Jeske O."/>
            <person name="Meyerdierks A."/>
            <person name="Storesund J.E."/>
            <person name="Kallscheuer N."/>
            <person name="Luecker S."/>
            <person name="Lage O.M."/>
            <person name="Pohl T."/>
            <person name="Merkel B.J."/>
            <person name="Hornburger P."/>
            <person name="Mueller R.-W."/>
            <person name="Bruemmer F."/>
            <person name="Labrenz M."/>
            <person name="Spormann A.M."/>
            <person name="Op den Camp H."/>
            <person name="Overmann J."/>
            <person name="Amann R."/>
            <person name="Jetten M.S.M."/>
            <person name="Mascher T."/>
            <person name="Medema M.H."/>
            <person name="Devos D.P."/>
            <person name="Kaster A.-K."/>
            <person name="Ovreas L."/>
            <person name="Rohde M."/>
            <person name="Galperin M.Y."/>
            <person name="Jogler C."/>
        </authorList>
    </citation>
    <scope>NUCLEOTIDE SEQUENCE [LARGE SCALE GENOMIC DNA]</scope>
    <source>
        <strain evidence="3 4">Mal48</strain>
    </source>
</reference>
<dbReference type="OrthoDB" id="213326at2"/>
<dbReference type="Gene3D" id="3.40.50.1110">
    <property type="entry name" value="SGNH hydrolase"/>
    <property type="match status" value="1"/>
</dbReference>
<feature type="domain" description="SGNH hydrolase-type esterase" evidence="2">
    <location>
        <begin position="44"/>
        <end position="221"/>
    </location>
</feature>
<dbReference type="RefSeq" id="WP_145200736.1">
    <property type="nucleotide sequence ID" value="NZ_CP036267.1"/>
</dbReference>
<dbReference type="InterPro" id="IPR013830">
    <property type="entry name" value="SGNH_hydro"/>
</dbReference>
<dbReference type="InterPro" id="IPR045136">
    <property type="entry name" value="Iah1-like"/>
</dbReference>
<dbReference type="PANTHER" id="PTHR14209:SF19">
    <property type="entry name" value="ISOAMYL ACETATE-HYDROLYZING ESTERASE 1 HOMOLOG"/>
    <property type="match status" value="1"/>
</dbReference>
<organism evidence="3 4">
    <name type="scientific">Thalassoglobus polymorphus</name>
    <dbReference type="NCBI Taxonomy" id="2527994"/>
    <lineage>
        <taxon>Bacteria</taxon>
        <taxon>Pseudomonadati</taxon>
        <taxon>Planctomycetota</taxon>
        <taxon>Planctomycetia</taxon>
        <taxon>Planctomycetales</taxon>
        <taxon>Planctomycetaceae</taxon>
        <taxon>Thalassoglobus</taxon>
    </lineage>
</organism>
<keyword evidence="4" id="KW-1185">Reference proteome</keyword>
<dbReference type="EMBL" id="CP036267">
    <property type="protein sequence ID" value="QDT33816.1"/>
    <property type="molecule type" value="Genomic_DNA"/>
</dbReference>
<dbReference type="InterPro" id="IPR036514">
    <property type="entry name" value="SGNH_hydro_sf"/>
</dbReference>
<dbReference type="KEGG" id="tpol:Mal48_30710"/>
<protein>
    <recommendedName>
        <fullName evidence="2">SGNH hydrolase-type esterase domain-containing protein</fullName>
    </recommendedName>
</protein>